<evidence type="ECO:0000256" key="2">
    <source>
        <dbReference type="ARBA" id="ARBA00022737"/>
    </source>
</evidence>
<dbReference type="EMBL" id="CAVMBE010000059">
    <property type="protein sequence ID" value="CAK4032185.1"/>
    <property type="molecule type" value="Genomic_DNA"/>
</dbReference>
<dbReference type="InterPro" id="IPR015943">
    <property type="entry name" value="WD40/YVTN_repeat-like_dom_sf"/>
</dbReference>
<dbReference type="Gene3D" id="2.130.10.10">
    <property type="entry name" value="YVTN repeat-like/Quinoprotein amine dehydrogenase"/>
    <property type="match status" value="1"/>
</dbReference>
<protein>
    <submittedName>
        <fullName evidence="5">WD40 repeat</fullName>
    </submittedName>
</protein>
<comment type="caution">
    <text evidence="5">The sequence shown here is derived from an EMBL/GenBank/DDBJ whole genome shotgun (WGS) entry which is preliminary data.</text>
</comment>
<evidence type="ECO:0000256" key="3">
    <source>
        <dbReference type="ARBA" id="ARBA00043952"/>
    </source>
</evidence>
<dbReference type="InterPro" id="IPR052415">
    <property type="entry name" value="Diphthine_MTase"/>
</dbReference>
<reference evidence="5" key="1">
    <citation type="submission" date="2023-11" db="EMBL/GenBank/DDBJ databases">
        <authorList>
            <person name="Alioto T."/>
            <person name="Alioto T."/>
            <person name="Gomez Garrido J."/>
        </authorList>
    </citation>
    <scope>NUCLEOTIDE SEQUENCE</scope>
</reference>
<dbReference type="GO" id="GO:0017183">
    <property type="term" value="P:protein histidyl modification to diphthamide"/>
    <property type="evidence" value="ECO:0007669"/>
    <property type="project" value="TreeGrafter"/>
</dbReference>
<accession>A0AAI9EDL4</accession>
<keyword evidence="2" id="KW-0677">Repeat</keyword>
<evidence type="ECO:0000256" key="4">
    <source>
        <dbReference type="SAM" id="MobiDB-lite"/>
    </source>
</evidence>
<dbReference type="GO" id="GO:0061685">
    <property type="term" value="F:diphthine methylesterase activity"/>
    <property type="evidence" value="ECO:0007669"/>
    <property type="project" value="TreeGrafter"/>
</dbReference>
<dbReference type="PANTHER" id="PTHR46042">
    <property type="entry name" value="DIPHTHINE METHYLTRANSFERASE"/>
    <property type="match status" value="1"/>
</dbReference>
<feature type="region of interest" description="Disordered" evidence="4">
    <location>
        <begin position="44"/>
        <end position="90"/>
    </location>
</feature>
<keyword evidence="6" id="KW-1185">Reference proteome</keyword>
<keyword evidence="1" id="KW-0853">WD repeat</keyword>
<proteinExistence type="predicted"/>
<sequence length="421" mass="46702">MTAPSIQSIHSQTLDLPPSCVQFCPTRPGIFCIGTYLLHRREQQGDLSGGNNRDPSDTCESEGTAANDDEASRTEETEEEEEAVATTSTLPQKRTGSLILFRLDEHDNSITRLSTLPTDSAVLDLQWNCQPNSEEILAVATSTGRVVFYRLSATTTLEHAKTVIISEDPFVLVLSLTWHPSRHHVLGVTLSDGRVLVLHSEQHHPLWSPEAPQRQHDLMKTEIHSHELEAWICAFAPLGPVDEEEGVVVVSGGDDSSLRCSRFVDRQAAAAAGVQFLWRDTRLHQAGVTSILPLSDELVITGSYDDHIRLLRIPSLGRRQCLAELNLGGGVWRLKLLESSHDNNQGGSVMSAVLLASCMHAGSRIVKATRGEEDSWRLEVLARFEEHQSMNYGGDAIKREGKNRQVVSTSFYDKLLCLWEW</sequence>
<evidence type="ECO:0000256" key="1">
    <source>
        <dbReference type="ARBA" id="ARBA00022574"/>
    </source>
</evidence>
<dbReference type="PANTHER" id="PTHR46042:SF1">
    <property type="entry name" value="DIPHTHINE METHYLTRANSFERASE"/>
    <property type="match status" value="1"/>
</dbReference>
<dbReference type="SUPFAM" id="SSF50978">
    <property type="entry name" value="WD40 repeat-like"/>
    <property type="match status" value="1"/>
</dbReference>
<dbReference type="AlphaFoldDB" id="A0AAI9EDL4"/>
<dbReference type="GO" id="GO:0005737">
    <property type="term" value="C:cytoplasm"/>
    <property type="evidence" value="ECO:0007669"/>
    <property type="project" value="TreeGrafter"/>
</dbReference>
<organism evidence="5 6">
    <name type="scientific">Lecanosticta acicola</name>
    <dbReference type="NCBI Taxonomy" id="111012"/>
    <lineage>
        <taxon>Eukaryota</taxon>
        <taxon>Fungi</taxon>
        <taxon>Dikarya</taxon>
        <taxon>Ascomycota</taxon>
        <taxon>Pezizomycotina</taxon>
        <taxon>Dothideomycetes</taxon>
        <taxon>Dothideomycetidae</taxon>
        <taxon>Mycosphaerellales</taxon>
        <taxon>Mycosphaerellaceae</taxon>
        <taxon>Lecanosticta</taxon>
    </lineage>
</organism>
<dbReference type="InterPro" id="IPR036322">
    <property type="entry name" value="WD40_repeat_dom_sf"/>
</dbReference>
<dbReference type="Proteomes" id="UP001296104">
    <property type="component" value="Unassembled WGS sequence"/>
</dbReference>
<comment type="pathway">
    <text evidence="3">Protein modification.</text>
</comment>
<evidence type="ECO:0000313" key="5">
    <source>
        <dbReference type="EMBL" id="CAK4032185.1"/>
    </source>
</evidence>
<gene>
    <name evidence="5" type="ORF">LECACI_7A007343</name>
</gene>
<name>A0AAI9EDL4_9PEZI</name>
<evidence type="ECO:0000313" key="6">
    <source>
        <dbReference type="Proteomes" id="UP001296104"/>
    </source>
</evidence>